<feature type="domain" description="HTH araC/xylS-type" evidence="3">
    <location>
        <begin position="1"/>
        <end position="36"/>
    </location>
</feature>
<accession>A0ABR7T4I0</accession>
<dbReference type="InterPro" id="IPR009057">
    <property type="entry name" value="Homeodomain-like_sf"/>
</dbReference>
<keyword evidence="5" id="KW-1185">Reference proteome</keyword>
<comment type="caution">
    <text evidence="4">The sequence shown here is derived from an EMBL/GenBank/DDBJ whole genome shotgun (WGS) entry which is preliminary data.</text>
</comment>
<keyword evidence="2" id="KW-0804">Transcription</keyword>
<evidence type="ECO:0000259" key="3">
    <source>
        <dbReference type="PROSITE" id="PS01124"/>
    </source>
</evidence>
<gene>
    <name evidence="4" type="ORF">H1S01_14440</name>
</gene>
<name>A0ABR7T4I0_HELCL</name>
<keyword evidence="1" id="KW-0805">Transcription regulation</keyword>
<dbReference type="RefSeq" id="WP_188041129.1">
    <property type="nucleotide sequence ID" value="NZ_JACVHF010000017.1"/>
</dbReference>
<reference evidence="4 5" key="1">
    <citation type="submission" date="2020-07" db="EMBL/GenBank/DDBJ databases">
        <title>Draft whole-genome sequence of Heliobacterium chlorum DSM 3682, type strain.</title>
        <authorList>
            <person name="Kyndt J.A."/>
            <person name="Meyer T.E."/>
            <person name="Imhoff J.F."/>
        </authorList>
    </citation>
    <scope>NUCLEOTIDE SEQUENCE [LARGE SCALE GENOMIC DNA]</scope>
    <source>
        <strain evidence="4 5">DSM 3682</strain>
    </source>
</reference>
<organism evidence="4 5">
    <name type="scientific">Heliobacterium chlorum</name>
    <dbReference type="NCBI Taxonomy" id="2698"/>
    <lineage>
        <taxon>Bacteria</taxon>
        <taxon>Bacillati</taxon>
        <taxon>Bacillota</taxon>
        <taxon>Clostridia</taxon>
        <taxon>Eubacteriales</taxon>
        <taxon>Heliobacteriaceae</taxon>
        <taxon>Heliobacterium</taxon>
    </lineage>
</organism>
<evidence type="ECO:0000256" key="1">
    <source>
        <dbReference type="ARBA" id="ARBA00023015"/>
    </source>
</evidence>
<dbReference type="PROSITE" id="PS01124">
    <property type="entry name" value="HTH_ARAC_FAMILY_2"/>
    <property type="match status" value="1"/>
</dbReference>
<sequence length="78" mass="9258">MPLKQVDQEVGYYDQSHFHRWFAKIMGITPGQYASYVTFAHSRSLLNTTRCWGQREWAFIFYFATSKPGQKRDYLLSV</sequence>
<dbReference type="SUPFAM" id="SSF46689">
    <property type="entry name" value="Homeodomain-like"/>
    <property type="match status" value="1"/>
</dbReference>
<dbReference type="Proteomes" id="UP000617402">
    <property type="component" value="Unassembled WGS sequence"/>
</dbReference>
<proteinExistence type="predicted"/>
<evidence type="ECO:0000313" key="5">
    <source>
        <dbReference type="Proteomes" id="UP000617402"/>
    </source>
</evidence>
<protein>
    <submittedName>
        <fullName evidence="4">AraC family transcriptional regulator</fullName>
    </submittedName>
</protein>
<evidence type="ECO:0000256" key="2">
    <source>
        <dbReference type="ARBA" id="ARBA00023163"/>
    </source>
</evidence>
<evidence type="ECO:0000313" key="4">
    <source>
        <dbReference type="EMBL" id="MBC9785687.1"/>
    </source>
</evidence>
<dbReference type="Pfam" id="PF00165">
    <property type="entry name" value="HTH_AraC"/>
    <property type="match status" value="1"/>
</dbReference>
<dbReference type="InterPro" id="IPR018060">
    <property type="entry name" value="HTH_AraC"/>
</dbReference>
<dbReference type="Gene3D" id="1.10.10.60">
    <property type="entry name" value="Homeodomain-like"/>
    <property type="match status" value="1"/>
</dbReference>
<dbReference type="EMBL" id="JACVHF010000017">
    <property type="protein sequence ID" value="MBC9785687.1"/>
    <property type="molecule type" value="Genomic_DNA"/>
</dbReference>